<evidence type="ECO:0000313" key="1">
    <source>
        <dbReference type="EMBL" id="KAJ0173653.1"/>
    </source>
</evidence>
<sequence>MDSIVIEKQTATATDFDELVRGTIEMTSLVGSPINLQTNNNTDCSEGDEVPKKRIRKRIQKLSDSDSDPNQEMDKSDKEQSDSKSKNDTSKSVYYKSKTRITLKGDTDSDPEVPKFMKNEEQQIRMMNKNNKIKEKFKDLLKSRRHEQKPKHDNSHVTNTDSSSAVFDKDMSSIEKIKQIINERTTFISSLCDPDTSDEEDSLPKQKPLQKKERKSVKATSPKPIRMSAKQAMENMHKIKSESNRLLREKEVSLPYHRPKALRLKDIMSRRKPAVNADGKALPIKMNEVQLKQYASSLEKRQKEMIELCKSDSDDENDKDEPSIDTETTNSNNLEESIDNKTSKSQNNICMNDQCMIDQCTEKDQSINSQENQSLLGKNLETDIQNSVSNNEDNCNEICNIDLANSDNFNSHIDNMKSNTSTDNLENMCIDRGSKENNYVQEADNSSELPKNLEQPKAKSKPESQLIHLHYDSETIKDTVIGLEEINEPPTSVNMKDSSENEDNKELQGTGINDFTFSDDDLDMDDIDKLIENAEIIKDTQDKTNSPDLIRDHQSLNIRPKLTGAPGTIIHLDGTDSITSRKLTGVELLKERFSYFARIKTPEELEREKEKKLKPGSLHSRLKQKLEDEIAEQRSLEWAKRLEEEKQQQLEIKALRGEESDVEDDIDKIEAKLEEKKDSNDIDKENSSSGEEVIEDDIVLKDKPRVKNAMIDDEAEESDCDDDKANNDSVHENDKSDDSEENDSVSENDNHDDSDDDDTDDESSEDEETTSCKKGRILKAFEDSDDEDNKAHNIYGKYSVESDVNTKNINISAAESETQDVEIQLAQNYKSEDLVTSQESGKAILVNSSKENDAIDDNFNKDKQLGVFSIASSKLSDDTVLQPAGEITDTQPFVDDNFIPVCEAPLSTNTQSILPSQLSTQESQSQPIGEDILALCTGKFYDNEFISQPVQNYTQSQETIDCESQELTPVKLYNLKECNVAVMNKTDIFSNIDINKETPKINKNIVQNDNNLKNSVADKSMKDITEDNFNITGNINECSKVDSLKDDKPKTEDSNILKSILDELYDPQFDARKPNMFFVGNTNKVDNPLKKKFVIDSDDDDMNEENASFDSKKKKKIKKRKPEKRALQISDDEEDDIDDDEEEYDSEIEEDSEQVVEYDSEENEVLVNLEQPKKKKRKVADFFEQEAELTSEDEWVGSGDEDEAGLDRMEREEGDDEKFNQRLLQRELEQIHMRDVLDQDKREVRIIQELLFEDGDLGAGSRQRKFRWKNADGGEETDMINDDITDTQEEEFESEEQWRKQRHEREVFLRQMKNEHESSLNISVNRTSIIKASLSSKSTSNVLLEATTDNVEKTEKAVSIEKKTSKDIPSPKKPFTIFQQNYHGSLLTRGRGALARLAALATPLAVDDDAPKVGSLAPSSRRNFVFAALSQDETKATKRKAETVGNTPKLVKKMKLEAKQKYLKNSLLDHLKV</sequence>
<comment type="caution">
    <text evidence="1">The sequence shown here is derived from an EMBL/GenBank/DDBJ whole genome shotgun (WGS) entry which is preliminary data.</text>
</comment>
<reference evidence="1 2" key="1">
    <citation type="journal article" date="2021" name="Front. Genet.">
        <title>Chromosome-Level Genome Assembly Reveals Significant Gene Expansion in the Toll and IMD Signaling Pathways of Dendrolimus kikuchii.</title>
        <authorList>
            <person name="Zhou J."/>
            <person name="Wu P."/>
            <person name="Xiong Z."/>
            <person name="Liu N."/>
            <person name="Zhao N."/>
            <person name="Ji M."/>
            <person name="Qiu Y."/>
            <person name="Yang B."/>
        </authorList>
    </citation>
    <scope>NUCLEOTIDE SEQUENCE [LARGE SCALE GENOMIC DNA]</scope>
    <source>
        <strain evidence="1">Ann1</strain>
    </source>
</reference>
<evidence type="ECO:0000313" key="2">
    <source>
        <dbReference type="Proteomes" id="UP000824533"/>
    </source>
</evidence>
<keyword evidence="2" id="KW-1185">Reference proteome</keyword>
<name>A0ACC1CQ38_9NEOP</name>
<dbReference type="EMBL" id="CM034405">
    <property type="protein sequence ID" value="KAJ0173653.1"/>
    <property type="molecule type" value="Genomic_DNA"/>
</dbReference>
<organism evidence="1 2">
    <name type="scientific">Dendrolimus kikuchii</name>
    <dbReference type="NCBI Taxonomy" id="765133"/>
    <lineage>
        <taxon>Eukaryota</taxon>
        <taxon>Metazoa</taxon>
        <taxon>Ecdysozoa</taxon>
        <taxon>Arthropoda</taxon>
        <taxon>Hexapoda</taxon>
        <taxon>Insecta</taxon>
        <taxon>Pterygota</taxon>
        <taxon>Neoptera</taxon>
        <taxon>Endopterygota</taxon>
        <taxon>Lepidoptera</taxon>
        <taxon>Glossata</taxon>
        <taxon>Ditrysia</taxon>
        <taxon>Bombycoidea</taxon>
        <taxon>Lasiocampidae</taxon>
        <taxon>Dendrolimus</taxon>
    </lineage>
</organism>
<dbReference type="Proteomes" id="UP000824533">
    <property type="component" value="Linkage Group LG19"/>
</dbReference>
<gene>
    <name evidence="1" type="ORF">K1T71_010802</name>
</gene>
<protein>
    <submittedName>
        <fullName evidence="1">Uncharacterized protein</fullName>
    </submittedName>
</protein>
<proteinExistence type="predicted"/>
<accession>A0ACC1CQ38</accession>